<feature type="region of interest" description="Disordered" evidence="5">
    <location>
        <begin position="462"/>
        <end position="484"/>
    </location>
</feature>
<feature type="region of interest" description="Disordered" evidence="5">
    <location>
        <begin position="638"/>
        <end position="695"/>
    </location>
</feature>
<dbReference type="InterPro" id="IPR022043">
    <property type="entry name" value="CAF1A_DD"/>
</dbReference>
<evidence type="ECO:0000256" key="1">
    <source>
        <dbReference type="ARBA" id="ARBA00004123"/>
    </source>
</evidence>
<dbReference type="GO" id="GO:0005634">
    <property type="term" value="C:nucleus"/>
    <property type="evidence" value="ECO:0007669"/>
    <property type="project" value="UniProtKB-SubCell"/>
</dbReference>
<dbReference type="EMBL" id="CH477914">
    <property type="protein sequence ID" value="EAT35088.1"/>
    <property type="molecule type" value="Genomic_DNA"/>
</dbReference>
<dbReference type="eggNOG" id="KOG4364">
    <property type="taxonomic scope" value="Eukaryota"/>
</dbReference>
<proteinExistence type="predicted"/>
<feature type="compositionally biased region" description="Basic and acidic residues" evidence="5">
    <location>
        <begin position="330"/>
        <end position="340"/>
    </location>
</feature>
<dbReference type="GO" id="GO:0006334">
    <property type="term" value="P:nucleosome assembly"/>
    <property type="evidence" value="ECO:0007669"/>
    <property type="project" value="TreeGrafter"/>
</dbReference>
<reference evidence="7" key="2">
    <citation type="journal article" date="2007" name="Science">
        <title>Genome sequence of Aedes aegypti, a major arbovirus vector.</title>
        <authorList>
            <person name="Nene V."/>
            <person name="Wortman J.R."/>
            <person name="Lawson D."/>
            <person name="Haas B."/>
            <person name="Kodira C."/>
            <person name="Tu Z.J."/>
            <person name="Loftus B."/>
            <person name="Xi Z."/>
            <person name="Megy K."/>
            <person name="Grabherr M."/>
            <person name="Ren Q."/>
            <person name="Zdobnov E.M."/>
            <person name="Lobo N.F."/>
            <person name="Campbell K.S."/>
            <person name="Brown S.E."/>
            <person name="Bonaldo M.F."/>
            <person name="Zhu J."/>
            <person name="Sinkins S.P."/>
            <person name="Hogenkamp D.G."/>
            <person name="Amedeo P."/>
            <person name="Arensburger P."/>
            <person name="Atkinson P.W."/>
            <person name="Bidwell S."/>
            <person name="Biedler J."/>
            <person name="Birney E."/>
            <person name="Bruggner R.V."/>
            <person name="Costas J."/>
            <person name="Coy M.R."/>
            <person name="Crabtree J."/>
            <person name="Crawford M."/>
            <person name="Debruyn B."/>
            <person name="Decaprio D."/>
            <person name="Eiglmeier K."/>
            <person name="Eisenstadt E."/>
            <person name="El-Dorry H."/>
            <person name="Gelbart W.M."/>
            <person name="Gomes S.L."/>
            <person name="Hammond M."/>
            <person name="Hannick L.I."/>
            <person name="Hogan J.R."/>
            <person name="Holmes M.H."/>
            <person name="Jaffe D."/>
            <person name="Johnston J.S."/>
            <person name="Kennedy R.C."/>
            <person name="Koo H."/>
            <person name="Kravitz S."/>
            <person name="Kriventseva E.V."/>
            <person name="Kulp D."/>
            <person name="Labutti K."/>
            <person name="Lee E."/>
            <person name="Li S."/>
            <person name="Lovin D.D."/>
            <person name="Mao C."/>
            <person name="Mauceli E."/>
            <person name="Menck C.F."/>
            <person name="Miller J.R."/>
            <person name="Montgomery P."/>
            <person name="Mori A."/>
            <person name="Nascimento A.L."/>
            <person name="Naveira H.F."/>
            <person name="Nusbaum C."/>
            <person name="O'leary S."/>
            <person name="Orvis J."/>
            <person name="Pertea M."/>
            <person name="Quesneville H."/>
            <person name="Reidenbach K.R."/>
            <person name="Rogers Y.H."/>
            <person name="Roth C.W."/>
            <person name="Schneider J.R."/>
            <person name="Schatz M."/>
            <person name="Shumway M."/>
            <person name="Stanke M."/>
            <person name="Stinson E.O."/>
            <person name="Tubio J.M."/>
            <person name="Vanzee J.P."/>
            <person name="Verjovski-Almeida S."/>
            <person name="Werner D."/>
            <person name="White O."/>
            <person name="Wyder S."/>
            <person name="Zeng Q."/>
            <person name="Zhao Q."/>
            <person name="Zhao Y."/>
            <person name="Hill C.A."/>
            <person name="Raikhel A.S."/>
            <person name="Soares M.B."/>
            <person name="Knudson D.L."/>
            <person name="Lee N.H."/>
            <person name="Galagan J."/>
            <person name="Salzberg S.L."/>
            <person name="Paulsen I.T."/>
            <person name="Dimopoulos G."/>
            <person name="Collins F.H."/>
            <person name="Birren B."/>
            <person name="Fraser-Liggett C.M."/>
            <person name="Severson D.W."/>
        </authorList>
    </citation>
    <scope>NUCLEOTIDE SEQUENCE [LARGE SCALE GENOMIC DNA]</scope>
    <source>
        <strain evidence="7">Liverpool</strain>
    </source>
</reference>
<accession>Q16L92</accession>
<dbReference type="OMA" id="RAKYLHF"/>
<feature type="compositionally biased region" description="Basic and acidic residues" evidence="5">
    <location>
        <begin position="916"/>
        <end position="935"/>
    </location>
</feature>
<feature type="compositionally biased region" description="Basic and acidic residues" evidence="5">
    <location>
        <begin position="169"/>
        <end position="181"/>
    </location>
</feature>
<feature type="compositionally biased region" description="Basic and acidic residues" evidence="5">
    <location>
        <begin position="362"/>
        <end position="371"/>
    </location>
</feature>
<evidence type="ECO:0000259" key="6">
    <source>
        <dbReference type="Pfam" id="PF12253"/>
    </source>
</evidence>
<feature type="domain" description="Chromatin assembly factor 1 subunit A dimerization" evidence="6">
    <location>
        <begin position="596"/>
        <end position="665"/>
    </location>
</feature>
<evidence type="ECO:0000256" key="5">
    <source>
        <dbReference type="SAM" id="MobiDB-lite"/>
    </source>
</evidence>
<keyword evidence="4" id="KW-0539">Nucleus</keyword>
<dbReference type="GO" id="GO:0006281">
    <property type="term" value="P:DNA repair"/>
    <property type="evidence" value="ECO:0007669"/>
    <property type="project" value="UniProtKB-KW"/>
</dbReference>
<dbReference type="Proteomes" id="UP000682892">
    <property type="component" value="Unassembled WGS sequence"/>
</dbReference>
<feature type="compositionally biased region" description="Basic and acidic residues" evidence="5">
    <location>
        <begin position="112"/>
        <end position="131"/>
    </location>
</feature>
<keyword evidence="3" id="KW-0234">DNA repair</keyword>
<feature type="compositionally biased region" description="Acidic residues" evidence="5">
    <location>
        <begin position="682"/>
        <end position="695"/>
    </location>
</feature>
<feature type="region of interest" description="Disordered" evidence="5">
    <location>
        <begin position="765"/>
        <end position="788"/>
    </location>
</feature>
<reference evidence="7" key="3">
    <citation type="submission" date="2012-09" db="EMBL/GenBank/DDBJ databases">
        <authorList>
            <consortium name="VectorBase"/>
        </authorList>
    </citation>
    <scope>NUCLEOTIDE SEQUENCE</scope>
    <source>
        <strain evidence="7">Liverpool</strain>
    </source>
</reference>
<dbReference type="AlphaFoldDB" id="Q16L92"/>
<sequence length="1082" mass="120785">MESVAKGDCKLSPSASAKKLKQTRLPFQILSGSPVAAPEATKSTPNRKRKPSIEADTNRATKIGRTSEAKENVKDSVEPVVVLDEESTEAPVANDSAVVEIQEDDLSQTPTKKADESNGDSGDKDKDDRIMIKFPVGKKKARKSSAGDEGSAKKKVSKEKKKHRKVGKKNKEHDQEAKPAEESIVLDDSDISDAEKEAEKDEVKVTVDASDDKDQEHTEENDVKVEEKVEDQCDAEEPVKVVESTEIPEEKAAEVEKASDELTENETIVENTSTETKQNEQSNDAKKKVKDEAITPRRARLPRAASQKTSEAEPKNDEVTPKRSKSAKKTPTDKNSETKTPKNSKAVKADTPNSKAKQTAEGIKEPTEKVSKPTTGALDKMFAKIQTESKKKPDEAIEILKTPEKKSPKTEDSPMEVDQLEGSAVSTPATNAISVSICLDDSNDEKRKQKTAQAFQSFFVKKPAQRDVKQSDDENSMDRQSVGDGNEAVPRLAFMPFCVKGDMRLAPICRATLEEDRKKRLEKVLVDSPSAQEVSRQGLYLQQLKRKDYVVGKCDRTWTAQDDEGDEDDVMIVDDNVCHQIEVDPSAAPSRRYRAKFFLFEENRRPPYRGTWRKRSSQIKPRRPFIQDTKFFDYEVDSDDEWEEEEPGESLHGSDDEKDVDPEEDYEVDNDFFVPHGHLSDEEMQAEDDVMEDNSPETQKAKLKILQQEFAAEMKKKTEKIKPRLIGCLWENGPDDEPECSPVIWEILKARAMLYDPDEPISFTVQKAEPESNNSSPSKEKEPIERKPKQVKLVDEGVKELITLIHGSALNRKFLIKEFLAYWAKRRDEGEVNAPQYGQDSIRTKILEVASWRPCPDEGPMQNKMCWYVNKEALVKYGLTDLKIPTGWEFILKPIIKSKREKKPKKDEEANGDDEGEKKPESKKESPKDKEKNDRLQSTPSSATKSKPPTTPASSITKFTKKLSEDDKRKQFAKGRKSSTASPSSASKKSATTAKLPVAAPSPSSDAKPAVKKRVQLLMSVPRGQSINQTTKSNLISQFLAKGSSDSNKKHTSEAMEVDPPVASGNHGGQAAEPGEVIVLDE</sequence>
<feature type="region of interest" description="Disordered" evidence="5">
    <location>
        <begin position="1042"/>
        <end position="1082"/>
    </location>
</feature>
<feature type="compositionally biased region" description="Basic and acidic residues" evidence="5">
    <location>
        <begin position="283"/>
        <end position="295"/>
    </location>
</feature>
<dbReference type="Pfam" id="PF12253">
    <property type="entry name" value="CAF1A_dimeriz"/>
    <property type="match status" value="1"/>
</dbReference>
<feature type="compositionally biased region" description="Basic and acidic residues" evidence="5">
    <location>
        <begin position="193"/>
        <end position="231"/>
    </location>
</feature>
<dbReference type="PANTHER" id="PTHR15272">
    <property type="entry name" value="CHROMATIN ASSEMBLY FACTOR 1 SUBUNIT A CAF-1 SUBUNIT A"/>
    <property type="match status" value="1"/>
</dbReference>
<comment type="subcellular location">
    <subcellularLocation>
        <location evidence="1">Nucleus</location>
    </subcellularLocation>
</comment>
<dbReference type="STRING" id="7159.Q16L92"/>
<evidence type="ECO:0000256" key="2">
    <source>
        <dbReference type="ARBA" id="ARBA00022763"/>
    </source>
</evidence>
<organism evidence="7 8">
    <name type="scientific">Aedes aegypti</name>
    <name type="common">Yellowfever mosquito</name>
    <name type="synonym">Culex aegypti</name>
    <dbReference type="NCBI Taxonomy" id="7159"/>
    <lineage>
        <taxon>Eukaryota</taxon>
        <taxon>Metazoa</taxon>
        <taxon>Ecdysozoa</taxon>
        <taxon>Arthropoda</taxon>
        <taxon>Hexapoda</taxon>
        <taxon>Insecta</taxon>
        <taxon>Pterygota</taxon>
        <taxon>Neoptera</taxon>
        <taxon>Endopterygota</taxon>
        <taxon>Diptera</taxon>
        <taxon>Nematocera</taxon>
        <taxon>Culicoidea</taxon>
        <taxon>Culicidae</taxon>
        <taxon>Culicinae</taxon>
        <taxon>Aedini</taxon>
        <taxon>Aedes</taxon>
        <taxon>Stegomyia</taxon>
    </lineage>
</organism>
<evidence type="ECO:0000256" key="4">
    <source>
        <dbReference type="ARBA" id="ARBA00023242"/>
    </source>
</evidence>
<feature type="compositionally biased region" description="Polar residues" evidence="5">
    <location>
        <begin position="265"/>
        <end position="282"/>
    </location>
</feature>
<reference evidence="7" key="1">
    <citation type="submission" date="2005-10" db="EMBL/GenBank/DDBJ databases">
        <authorList>
            <person name="Loftus B.J."/>
            <person name="Nene V.M."/>
            <person name="Hannick L.I."/>
            <person name="Bidwell S."/>
            <person name="Haas B."/>
            <person name="Amedeo P."/>
            <person name="Orvis J."/>
            <person name="Wortman J.R."/>
            <person name="White O.R."/>
            <person name="Salzberg S."/>
            <person name="Shumway M."/>
            <person name="Koo H."/>
            <person name="Zhao Y."/>
            <person name="Holmes M."/>
            <person name="Miller J."/>
            <person name="Schatz M."/>
            <person name="Pop M."/>
            <person name="Pai G."/>
            <person name="Utterback T."/>
            <person name="Rogers Y.-H."/>
            <person name="Kravitz S."/>
            <person name="Fraser C.M."/>
        </authorList>
    </citation>
    <scope>NUCLEOTIDE SEQUENCE</scope>
    <source>
        <strain evidence="7">Liverpool</strain>
    </source>
</reference>
<feature type="region of interest" description="Disordered" evidence="5">
    <location>
        <begin position="900"/>
        <end position="1011"/>
    </location>
</feature>
<feature type="compositionally biased region" description="Basic and acidic residues" evidence="5">
    <location>
        <begin position="248"/>
        <end position="260"/>
    </location>
</feature>
<feature type="compositionally biased region" description="Basic residues" evidence="5">
    <location>
        <begin position="153"/>
        <end position="168"/>
    </location>
</feature>
<feature type="compositionally biased region" description="Basic and acidic residues" evidence="5">
    <location>
        <begin position="401"/>
        <end position="412"/>
    </location>
</feature>
<evidence type="ECO:0000313" key="7">
    <source>
        <dbReference type="EMBL" id="EAT35088.1"/>
    </source>
</evidence>
<feature type="region of interest" description="Disordered" evidence="5">
    <location>
        <begin position="1"/>
        <end position="426"/>
    </location>
</feature>
<name>Q16L92_AEDAE</name>
<dbReference type="VEuPathDB" id="VectorBase:AAEL012725"/>
<feature type="compositionally biased region" description="Acidic residues" evidence="5">
    <location>
        <begin position="656"/>
        <end position="670"/>
    </location>
</feature>
<feature type="compositionally biased region" description="Basic and acidic residues" evidence="5">
    <location>
        <begin position="310"/>
        <end position="321"/>
    </location>
</feature>
<evidence type="ECO:0000313" key="8">
    <source>
        <dbReference type="Proteomes" id="UP000682892"/>
    </source>
</evidence>
<feature type="compositionally biased region" description="Low complexity" evidence="5">
    <location>
        <begin position="978"/>
        <end position="1008"/>
    </location>
</feature>
<dbReference type="PaxDb" id="7159-AAEL012725-PA"/>
<dbReference type="PANTHER" id="PTHR15272:SF0">
    <property type="entry name" value="CHROMATIN ASSEMBLY FACTOR 1 SUBUNIT A"/>
    <property type="match status" value="1"/>
</dbReference>
<keyword evidence="2" id="KW-0227">DNA damage</keyword>
<feature type="compositionally biased region" description="Acidic residues" evidence="5">
    <location>
        <begin position="638"/>
        <end position="648"/>
    </location>
</feature>
<feature type="compositionally biased region" description="Basic and acidic residues" evidence="5">
    <location>
        <begin position="51"/>
        <end position="77"/>
    </location>
</feature>
<evidence type="ECO:0000256" key="3">
    <source>
        <dbReference type="ARBA" id="ARBA00023204"/>
    </source>
</evidence>
<dbReference type="GO" id="GO:0033186">
    <property type="term" value="C:CAF-1 complex"/>
    <property type="evidence" value="ECO:0007669"/>
    <property type="project" value="TreeGrafter"/>
</dbReference>
<protein>
    <submittedName>
        <fullName evidence="7">AAEL012725-PA</fullName>
    </submittedName>
</protein>
<feature type="compositionally biased region" description="Basic and acidic residues" evidence="5">
    <location>
        <begin position="778"/>
        <end position="788"/>
    </location>
</feature>
<feature type="compositionally biased region" description="Low complexity" evidence="5">
    <location>
        <begin position="938"/>
        <end position="955"/>
    </location>
</feature>
<dbReference type="HOGENOM" id="CLU_285937_0_0_1"/>
<gene>
    <name evidence="7" type="ORF">AaeL_AAEL012725</name>
</gene>